<dbReference type="Proteomes" id="UP000826271">
    <property type="component" value="Unassembled WGS sequence"/>
</dbReference>
<evidence type="ECO:0000313" key="2">
    <source>
        <dbReference type="Proteomes" id="UP000826271"/>
    </source>
</evidence>
<keyword evidence="2" id="KW-1185">Reference proteome</keyword>
<gene>
    <name evidence="1" type="ORF">BUALT_Bualt16G0061000</name>
</gene>
<dbReference type="AlphaFoldDB" id="A0AAV6WK44"/>
<reference evidence="1" key="1">
    <citation type="submission" date="2019-10" db="EMBL/GenBank/DDBJ databases">
        <authorList>
            <person name="Zhang R."/>
            <person name="Pan Y."/>
            <person name="Wang J."/>
            <person name="Ma R."/>
            <person name="Yu S."/>
        </authorList>
    </citation>
    <scope>NUCLEOTIDE SEQUENCE</scope>
    <source>
        <strain evidence="1">LA-IB0</strain>
        <tissue evidence="1">Leaf</tissue>
    </source>
</reference>
<proteinExistence type="predicted"/>
<organism evidence="1 2">
    <name type="scientific">Buddleja alternifolia</name>
    <dbReference type="NCBI Taxonomy" id="168488"/>
    <lineage>
        <taxon>Eukaryota</taxon>
        <taxon>Viridiplantae</taxon>
        <taxon>Streptophyta</taxon>
        <taxon>Embryophyta</taxon>
        <taxon>Tracheophyta</taxon>
        <taxon>Spermatophyta</taxon>
        <taxon>Magnoliopsida</taxon>
        <taxon>eudicotyledons</taxon>
        <taxon>Gunneridae</taxon>
        <taxon>Pentapetalae</taxon>
        <taxon>asterids</taxon>
        <taxon>lamiids</taxon>
        <taxon>Lamiales</taxon>
        <taxon>Scrophulariaceae</taxon>
        <taxon>Buddlejeae</taxon>
        <taxon>Buddleja</taxon>
    </lineage>
</organism>
<dbReference type="SUPFAM" id="SSF53067">
    <property type="entry name" value="Actin-like ATPase domain"/>
    <property type="match status" value="1"/>
</dbReference>
<sequence>MIVKLCDIVASRGARLAAAGILVIVKELLGEVAETIVIEHSNDGLGIADALLAASHSQYLQVEEEH</sequence>
<dbReference type="EMBL" id="WHWC01000016">
    <property type="protein sequence ID" value="KAG8367330.1"/>
    <property type="molecule type" value="Genomic_DNA"/>
</dbReference>
<protein>
    <submittedName>
        <fullName evidence="1">Uncharacterized protein</fullName>
    </submittedName>
</protein>
<accession>A0AAV6WK44</accession>
<dbReference type="InterPro" id="IPR043129">
    <property type="entry name" value="ATPase_NBD"/>
</dbReference>
<comment type="caution">
    <text evidence="1">The sequence shown here is derived from an EMBL/GenBank/DDBJ whole genome shotgun (WGS) entry which is preliminary data.</text>
</comment>
<evidence type="ECO:0000313" key="1">
    <source>
        <dbReference type="EMBL" id="KAG8367330.1"/>
    </source>
</evidence>
<name>A0AAV6WK44_9LAMI</name>